<dbReference type="PANTHER" id="PTHR14920:SF3">
    <property type="entry name" value="WD REPEAT-CONTAINING PROTEIN 35-LIKE PROTEIN"/>
    <property type="match status" value="1"/>
</dbReference>
<gene>
    <name evidence="4" type="ORF">PANT1444_LOCUS21048</name>
</gene>
<keyword evidence="2" id="KW-0677">Repeat</keyword>
<dbReference type="PANTHER" id="PTHR14920">
    <property type="entry name" value="OSMOTIC AVOIDANCE ABNORMAL PROTEIN 1/WD REPEAT MEMBRANE PROTEIN"/>
    <property type="match status" value="1"/>
</dbReference>
<dbReference type="EMBL" id="HBEP01037193">
    <property type="protein sequence ID" value="CAD8511391.1"/>
    <property type="molecule type" value="Transcribed_RNA"/>
</dbReference>
<dbReference type="SUPFAM" id="SSF69322">
    <property type="entry name" value="Tricorn protease domain 2"/>
    <property type="match status" value="1"/>
</dbReference>
<name>A0A7S0I5A6_9EUKA</name>
<feature type="domain" description="WDR19 first beta-propeller" evidence="3">
    <location>
        <begin position="74"/>
        <end position="441"/>
    </location>
</feature>
<evidence type="ECO:0000256" key="2">
    <source>
        <dbReference type="ARBA" id="ARBA00022737"/>
    </source>
</evidence>
<proteinExistence type="predicted"/>
<dbReference type="GO" id="GO:0035721">
    <property type="term" value="P:intraciliary retrograde transport"/>
    <property type="evidence" value="ECO:0007669"/>
    <property type="project" value="InterPro"/>
</dbReference>
<dbReference type="GO" id="GO:0030991">
    <property type="term" value="C:intraciliary transport particle A"/>
    <property type="evidence" value="ECO:0007669"/>
    <property type="project" value="TreeGrafter"/>
</dbReference>
<dbReference type="Gene3D" id="2.130.10.10">
    <property type="entry name" value="YVTN repeat-like/Quinoprotein amine dehydrogenase"/>
    <property type="match status" value="1"/>
</dbReference>
<dbReference type="AlphaFoldDB" id="A0A7S0I5A6"/>
<organism evidence="4">
    <name type="scientific">Phaeocystis antarctica</name>
    <dbReference type="NCBI Taxonomy" id="33657"/>
    <lineage>
        <taxon>Eukaryota</taxon>
        <taxon>Haptista</taxon>
        <taxon>Haptophyta</taxon>
        <taxon>Prymnesiophyceae</taxon>
        <taxon>Phaeocystales</taxon>
        <taxon>Phaeocystaceae</taxon>
        <taxon>Phaeocystis</taxon>
    </lineage>
</organism>
<accession>A0A7S0I5A6</accession>
<dbReference type="Pfam" id="PF23389">
    <property type="entry name" value="Beta-prop_WDR19_1st"/>
    <property type="match status" value="1"/>
</dbReference>
<reference evidence="4" key="1">
    <citation type="submission" date="2021-01" db="EMBL/GenBank/DDBJ databases">
        <authorList>
            <person name="Corre E."/>
            <person name="Pelletier E."/>
            <person name="Niang G."/>
            <person name="Scheremetjew M."/>
            <person name="Finn R."/>
            <person name="Kale V."/>
            <person name="Holt S."/>
            <person name="Cochrane G."/>
            <person name="Meng A."/>
            <person name="Brown T."/>
            <person name="Cohen L."/>
        </authorList>
    </citation>
    <scope>NUCLEOTIDE SEQUENCE</scope>
    <source>
        <strain evidence="4">CCMP1374</strain>
    </source>
</reference>
<evidence type="ECO:0000259" key="3">
    <source>
        <dbReference type="Pfam" id="PF23389"/>
    </source>
</evidence>
<evidence type="ECO:0000313" key="4">
    <source>
        <dbReference type="EMBL" id="CAD8511391.1"/>
    </source>
</evidence>
<dbReference type="GO" id="GO:0060271">
    <property type="term" value="P:cilium assembly"/>
    <property type="evidence" value="ECO:0007669"/>
    <property type="project" value="TreeGrafter"/>
</dbReference>
<keyword evidence="1" id="KW-0853">WD repeat</keyword>
<protein>
    <recommendedName>
        <fullName evidence="3">WDR19 first beta-propeller domain-containing protein</fullName>
    </recommendedName>
</protein>
<dbReference type="InterPro" id="IPR015943">
    <property type="entry name" value="WD40/YVTN_repeat-like_dom_sf"/>
</dbReference>
<evidence type="ECO:0000256" key="1">
    <source>
        <dbReference type="ARBA" id="ARBA00022574"/>
    </source>
</evidence>
<sequence length="454" mass="49243">MALPKQDSAFKLDLKGVAAAEMATGDQQLEAGEFITTARATTEVVLTVRGAAKARAQLLCALTPEQLGPSRCKVDWRAGGAMIAVAYEKDGGLQLTTYQRDGKLAESHNLGPGRPTWCEWDSSGSCLAVMQEDVGIYMWDVRSLDELLGKGSSAETPPSQPLRLCPGITVAASFCMWSRKHQQLAIGTKAGKVIVFNKAEGVMQLHDKKGKHGAAVTCGDWLFDNRLGLASGNRVKISKTLSEKGAKWESHSKFKLSGMMSRVPKKFKDAGAPRLLSFSLKSPPFVAVCIGDNYMLVFGTSGQHANEDVGLTFPEDYGAIAGFQWLEDDTVLVALSNGYITTVDFGAMVRMRKSQGLPECVKATGTTKVFENYLTCLTYNQRSGRIGVCGDSGFKVITRKSRELEVLADITLEYKLSIGNHLDALRWSADGSALAITATDGYVWWYNITDARPA</sequence>
<dbReference type="GO" id="GO:0005929">
    <property type="term" value="C:cilium"/>
    <property type="evidence" value="ECO:0007669"/>
    <property type="project" value="TreeGrafter"/>
</dbReference>
<dbReference type="InterPro" id="IPR057855">
    <property type="entry name" value="Beta-prop_WDR19_1st"/>
</dbReference>
<dbReference type="InterPro" id="IPR040379">
    <property type="entry name" value="WDR19/dyf-2"/>
</dbReference>